<evidence type="ECO:0000259" key="10">
    <source>
        <dbReference type="Pfam" id="PF01636"/>
    </source>
</evidence>
<accession>A0A1C6TCX1</accession>
<dbReference type="PANTHER" id="PTHR21310">
    <property type="entry name" value="AMINOGLYCOSIDE PHOSPHOTRANSFERASE-RELATED-RELATED"/>
    <property type="match status" value="1"/>
</dbReference>
<dbReference type="GO" id="GO:0046677">
    <property type="term" value="P:response to antibiotic"/>
    <property type="evidence" value="ECO:0007669"/>
    <property type="project" value="UniProtKB-KW"/>
</dbReference>
<feature type="binding site" evidence="9">
    <location>
        <position position="209"/>
    </location>
    <ligand>
        <name>Mg(2+)</name>
        <dbReference type="ChEBI" id="CHEBI:18420"/>
    </ligand>
</feature>
<dbReference type="InterPro" id="IPR011009">
    <property type="entry name" value="Kinase-like_dom_sf"/>
</dbReference>
<evidence type="ECO:0000256" key="6">
    <source>
        <dbReference type="ARBA" id="ARBA00023251"/>
    </source>
</evidence>
<evidence type="ECO:0000313" key="11">
    <source>
        <dbReference type="EMBL" id="SCL39608.1"/>
    </source>
</evidence>
<dbReference type="CDD" id="cd05150">
    <property type="entry name" value="APH"/>
    <property type="match status" value="1"/>
</dbReference>
<protein>
    <submittedName>
        <fullName evidence="11">Kanamycin kinase</fullName>
    </submittedName>
</protein>
<dbReference type="STRING" id="145854.GA0074692_5422"/>
<dbReference type="PIRSF" id="PIRSF000706">
    <property type="entry name" value="Kanamycin_kin"/>
    <property type="match status" value="1"/>
</dbReference>
<dbReference type="GO" id="GO:0016773">
    <property type="term" value="F:phosphotransferase activity, alcohol group as acceptor"/>
    <property type="evidence" value="ECO:0007669"/>
    <property type="project" value="InterPro"/>
</dbReference>
<comment type="similarity">
    <text evidence="1 7">Belongs to the aminoglycoside phosphotransferase family.</text>
</comment>
<dbReference type="InterPro" id="IPR024165">
    <property type="entry name" value="Kan/Strep_kinase"/>
</dbReference>
<dbReference type="Gene3D" id="3.90.1200.10">
    <property type="match status" value="1"/>
</dbReference>
<dbReference type="AlphaFoldDB" id="A0A1C6TCX1"/>
<evidence type="ECO:0000256" key="3">
    <source>
        <dbReference type="ARBA" id="ARBA00022741"/>
    </source>
</evidence>
<keyword evidence="4 7" id="KW-0418">Kinase</keyword>
<dbReference type="OrthoDB" id="3806873at2"/>
<dbReference type="InterPro" id="IPR051678">
    <property type="entry name" value="AGP_Transferase"/>
</dbReference>
<evidence type="ECO:0000256" key="2">
    <source>
        <dbReference type="ARBA" id="ARBA00022679"/>
    </source>
</evidence>
<sequence length="269" mass="30384">MAAAPIPVTGWGDRDAPWECLGERSSGATVYRVGEEPSFYVKTTPPRHPDDHRFNPVKEAERLRWLTDRGVPVPEVVAVDANDDLEWVVTRALPGRPAARLWKPEERWRVVEVVADVARMLHDLPVAECPYERRLADLIHQAKSAHELGALDLDDVDSSHEGWSAQQLWDELSRLTPPPEDDLVVCHGDLNLDNVLIDPDTLTLAGVIDVDRVGVADRWSDLALALYNIAEDDVWGYGQPHADHFLRRYGCTTVNQQKLTYFQLLDEFL</sequence>
<evidence type="ECO:0000256" key="5">
    <source>
        <dbReference type="ARBA" id="ARBA00022840"/>
    </source>
</evidence>
<keyword evidence="6 7" id="KW-0046">Antibiotic resistance</keyword>
<keyword evidence="2 7" id="KW-0808">Transferase</keyword>
<dbReference type="RefSeq" id="WP_091648856.1">
    <property type="nucleotide sequence ID" value="NZ_FMHW01000002.1"/>
</dbReference>
<feature type="domain" description="Aminoglycoside phosphotransferase" evidence="10">
    <location>
        <begin position="27"/>
        <end position="244"/>
    </location>
</feature>
<evidence type="ECO:0000256" key="9">
    <source>
        <dbReference type="PIRSR" id="PIRSR000706-2"/>
    </source>
</evidence>
<evidence type="ECO:0000256" key="8">
    <source>
        <dbReference type="PIRSR" id="PIRSR000706-1"/>
    </source>
</evidence>
<dbReference type="Pfam" id="PF01636">
    <property type="entry name" value="APH"/>
    <property type="match status" value="1"/>
</dbReference>
<evidence type="ECO:0000313" key="12">
    <source>
        <dbReference type="Proteomes" id="UP000198959"/>
    </source>
</evidence>
<evidence type="ECO:0000256" key="1">
    <source>
        <dbReference type="ARBA" id="ARBA00006219"/>
    </source>
</evidence>
<reference evidence="12" key="1">
    <citation type="submission" date="2016-06" db="EMBL/GenBank/DDBJ databases">
        <authorList>
            <person name="Varghese N."/>
            <person name="Submissions Spin"/>
        </authorList>
    </citation>
    <scope>NUCLEOTIDE SEQUENCE [LARGE SCALE GENOMIC DNA]</scope>
    <source>
        <strain evidence="12">DSM 43817</strain>
    </source>
</reference>
<keyword evidence="9" id="KW-0460">Magnesium</keyword>
<dbReference type="PANTHER" id="PTHR21310:SF41">
    <property type="entry name" value="3'-PHOSPHOTRANSFERASE, PUTATIVE-RELATED"/>
    <property type="match status" value="1"/>
</dbReference>
<dbReference type="EMBL" id="FMHW01000002">
    <property type="protein sequence ID" value="SCL39608.1"/>
    <property type="molecule type" value="Genomic_DNA"/>
</dbReference>
<dbReference type="SUPFAM" id="SSF56112">
    <property type="entry name" value="Protein kinase-like (PK-like)"/>
    <property type="match status" value="1"/>
</dbReference>
<evidence type="ECO:0000256" key="4">
    <source>
        <dbReference type="ARBA" id="ARBA00022777"/>
    </source>
</evidence>
<dbReference type="Gene3D" id="3.30.200.20">
    <property type="entry name" value="Phosphorylase Kinase, domain 1"/>
    <property type="match status" value="1"/>
</dbReference>
<name>A0A1C6TCX1_9ACTN</name>
<keyword evidence="9" id="KW-0479">Metal-binding</keyword>
<keyword evidence="12" id="KW-1185">Reference proteome</keyword>
<feature type="active site" description="Proton acceptor" evidence="8">
    <location>
        <position position="189"/>
    </location>
</feature>
<keyword evidence="3 7" id="KW-0547">Nucleotide-binding</keyword>
<dbReference type="GO" id="GO:0046872">
    <property type="term" value="F:metal ion binding"/>
    <property type="evidence" value="ECO:0007669"/>
    <property type="project" value="UniProtKB-KW"/>
</dbReference>
<dbReference type="Proteomes" id="UP000198959">
    <property type="component" value="Unassembled WGS sequence"/>
</dbReference>
<dbReference type="GO" id="GO:0005524">
    <property type="term" value="F:ATP binding"/>
    <property type="evidence" value="ECO:0007669"/>
    <property type="project" value="UniProtKB-KW"/>
</dbReference>
<organism evidence="11 12">
    <name type="scientific">Micromonospora pallida</name>
    <dbReference type="NCBI Taxonomy" id="145854"/>
    <lineage>
        <taxon>Bacteria</taxon>
        <taxon>Bacillati</taxon>
        <taxon>Actinomycetota</taxon>
        <taxon>Actinomycetes</taxon>
        <taxon>Micromonosporales</taxon>
        <taxon>Micromonosporaceae</taxon>
        <taxon>Micromonospora</taxon>
    </lineage>
</organism>
<proteinExistence type="inferred from homology"/>
<feature type="binding site" evidence="9">
    <location>
        <position position="194"/>
    </location>
    <ligand>
        <name>Mg(2+)</name>
        <dbReference type="ChEBI" id="CHEBI:18420"/>
    </ligand>
</feature>
<dbReference type="NCBIfam" id="NF033068">
    <property type="entry name" value="APH_3p"/>
    <property type="match status" value="1"/>
</dbReference>
<dbReference type="InterPro" id="IPR002575">
    <property type="entry name" value="Aminoglycoside_PTrfase"/>
</dbReference>
<gene>
    <name evidence="11" type="ORF">GA0074692_5422</name>
</gene>
<keyword evidence="5 7" id="KW-0067">ATP-binding</keyword>
<dbReference type="GO" id="GO:0016301">
    <property type="term" value="F:kinase activity"/>
    <property type="evidence" value="ECO:0007669"/>
    <property type="project" value="UniProtKB-KW"/>
</dbReference>
<evidence type="ECO:0000256" key="7">
    <source>
        <dbReference type="PIRNR" id="PIRNR000706"/>
    </source>
</evidence>